<accession>A0A1S1QNX2</accession>
<feature type="transmembrane region" description="Helical" evidence="7">
    <location>
        <begin position="102"/>
        <end position="125"/>
    </location>
</feature>
<protein>
    <submittedName>
        <fullName evidence="9">MFS transporter</fullName>
    </submittedName>
</protein>
<comment type="subcellular location">
    <subcellularLocation>
        <location evidence="1">Cell membrane</location>
        <topology evidence="1">Multi-pass membrane protein</topology>
    </subcellularLocation>
</comment>
<feature type="transmembrane region" description="Helical" evidence="7">
    <location>
        <begin position="288"/>
        <end position="308"/>
    </location>
</feature>
<dbReference type="InterPro" id="IPR011701">
    <property type="entry name" value="MFS"/>
</dbReference>
<evidence type="ECO:0000256" key="7">
    <source>
        <dbReference type="SAM" id="Phobius"/>
    </source>
</evidence>
<feature type="transmembrane region" description="Helical" evidence="7">
    <location>
        <begin position="359"/>
        <end position="376"/>
    </location>
</feature>
<feature type="transmembrane region" description="Helical" evidence="7">
    <location>
        <begin position="251"/>
        <end position="268"/>
    </location>
</feature>
<evidence type="ECO:0000313" key="10">
    <source>
        <dbReference type="Proteomes" id="UP000179627"/>
    </source>
</evidence>
<evidence type="ECO:0000256" key="3">
    <source>
        <dbReference type="ARBA" id="ARBA00022692"/>
    </source>
</evidence>
<dbReference type="PANTHER" id="PTHR42718:SF9">
    <property type="entry name" value="MAJOR FACILITATOR SUPERFAMILY MULTIDRUG TRANSPORTER MFSC"/>
    <property type="match status" value="1"/>
</dbReference>
<feature type="transmembrane region" description="Helical" evidence="7">
    <location>
        <begin position="382"/>
        <end position="402"/>
    </location>
</feature>
<keyword evidence="2" id="KW-0813">Transport</keyword>
<keyword evidence="5 7" id="KW-0472">Membrane</keyword>
<dbReference type="Pfam" id="PF07690">
    <property type="entry name" value="MFS_1"/>
    <property type="match status" value="1"/>
</dbReference>
<sequence>MPPKQEPASPAVSAVPAVAAEGAEAAVGDGPSVSGSMAVLVMAATAFSIAQTTVVPGVGALTEALHTTPANVSWVFSAYLIAAAILTPIMGRLGDMFGRRRLLIVALLLFAVGSVAAALAGSIWLVVAARVLQASGGGIFPLCFGIIRETFPERRQPGAIGLIAAIAGIGAGAGLLVGGLLLDHASWRWIFWIGAIMSGAAAVGALRLRESGTRTPGRIDLPGALLLAVGLTTPLVALTQTSSWGWGSPRTLGLMAAGLAILVCFGLFERRVAEPLVDMRVLGRPVILATNFATLLAGSCMFGAFVLVPQIAQAPESVGYGFGLDATGAGLLLLPASVAMLLIGANAGRVSLRLGARKPLMGGFLFAAAGLALLATNHGSEGVVIATTCVVFIGIGLSMSVVPNIIVVSAPADATGQATGVNALVRSVGAALGSQVVATLLAASETADHPLPTDGAFTRAFWLATGAATCAALAAVLIPRHRPAPNVDVTSVPPADSGADPAAAATMGQPRADRPA</sequence>
<organism evidence="9 10">
    <name type="scientific">Parafrankia colletiae</name>
    <dbReference type="NCBI Taxonomy" id="573497"/>
    <lineage>
        <taxon>Bacteria</taxon>
        <taxon>Bacillati</taxon>
        <taxon>Actinomycetota</taxon>
        <taxon>Actinomycetes</taxon>
        <taxon>Frankiales</taxon>
        <taxon>Frankiaceae</taxon>
        <taxon>Parafrankia</taxon>
    </lineage>
</organism>
<evidence type="ECO:0000256" key="2">
    <source>
        <dbReference type="ARBA" id="ARBA00022448"/>
    </source>
</evidence>
<feature type="region of interest" description="Disordered" evidence="6">
    <location>
        <begin position="485"/>
        <end position="516"/>
    </location>
</feature>
<evidence type="ECO:0000256" key="4">
    <source>
        <dbReference type="ARBA" id="ARBA00022989"/>
    </source>
</evidence>
<gene>
    <name evidence="9" type="ORF">CC117_19365</name>
</gene>
<evidence type="ECO:0000256" key="5">
    <source>
        <dbReference type="ARBA" id="ARBA00023136"/>
    </source>
</evidence>
<keyword evidence="10" id="KW-1185">Reference proteome</keyword>
<dbReference type="RefSeq" id="WP_071085524.1">
    <property type="nucleotide sequence ID" value="NZ_MBLM01000121.1"/>
</dbReference>
<feature type="transmembrane region" description="Helical" evidence="7">
    <location>
        <begin position="456"/>
        <end position="478"/>
    </location>
</feature>
<dbReference type="InterPro" id="IPR036259">
    <property type="entry name" value="MFS_trans_sf"/>
</dbReference>
<dbReference type="PROSITE" id="PS50850">
    <property type="entry name" value="MFS"/>
    <property type="match status" value="1"/>
</dbReference>
<feature type="transmembrane region" description="Helical" evidence="7">
    <location>
        <begin position="328"/>
        <end position="347"/>
    </location>
</feature>
<keyword evidence="4 7" id="KW-1133">Transmembrane helix</keyword>
<evidence type="ECO:0000259" key="8">
    <source>
        <dbReference type="PROSITE" id="PS50850"/>
    </source>
</evidence>
<feature type="transmembrane region" description="Helical" evidence="7">
    <location>
        <begin position="423"/>
        <end position="444"/>
    </location>
</feature>
<dbReference type="GO" id="GO:0005886">
    <property type="term" value="C:plasma membrane"/>
    <property type="evidence" value="ECO:0007669"/>
    <property type="project" value="UniProtKB-SubCell"/>
</dbReference>
<feature type="domain" description="Major facilitator superfamily (MFS) profile" evidence="8">
    <location>
        <begin position="36"/>
        <end position="483"/>
    </location>
</feature>
<proteinExistence type="predicted"/>
<dbReference type="OrthoDB" id="4484751at2"/>
<feature type="compositionally biased region" description="Low complexity" evidence="6">
    <location>
        <begin position="493"/>
        <end position="505"/>
    </location>
</feature>
<name>A0A1S1QNX2_9ACTN</name>
<dbReference type="GO" id="GO:0022857">
    <property type="term" value="F:transmembrane transporter activity"/>
    <property type="evidence" value="ECO:0007669"/>
    <property type="project" value="InterPro"/>
</dbReference>
<evidence type="ECO:0000256" key="6">
    <source>
        <dbReference type="SAM" id="MobiDB-lite"/>
    </source>
</evidence>
<feature type="transmembrane region" description="Helical" evidence="7">
    <location>
        <begin position="159"/>
        <end position="181"/>
    </location>
</feature>
<dbReference type="PRINTS" id="PR01036">
    <property type="entry name" value="TCRTETB"/>
</dbReference>
<dbReference type="Proteomes" id="UP000179627">
    <property type="component" value="Unassembled WGS sequence"/>
</dbReference>
<feature type="transmembrane region" description="Helical" evidence="7">
    <location>
        <begin position="72"/>
        <end position="90"/>
    </location>
</feature>
<dbReference type="InterPro" id="IPR020846">
    <property type="entry name" value="MFS_dom"/>
</dbReference>
<dbReference type="AlphaFoldDB" id="A0A1S1QNX2"/>
<comment type="caution">
    <text evidence="9">The sequence shown here is derived from an EMBL/GenBank/DDBJ whole genome shotgun (WGS) entry which is preliminary data.</text>
</comment>
<dbReference type="EMBL" id="MBLM01000121">
    <property type="protein sequence ID" value="OHV35407.1"/>
    <property type="molecule type" value="Genomic_DNA"/>
</dbReference>
<dbReference type="Gene3D" id="1.20.1250.20">
    <property type="entry name" value="MFS general substrate transporter like domains"/>
    <property type="match status" value="1"/>
</dbReference>
<feature type="transmembrane region" description="Helical" evidence="7">
    <location>
        <begin position="220"/>
        <end position="239"/>
    </location>
</feature>
<dbReference type="Gene3D" id="1.20.1720.10">
    <property type="entry name" value="Multidrug resistance protein D"/>
    <property type="match status" value="1"/>
</dbReference>
<evidence type="ECO:0000313" key="9">
    <source>
        <dbReference type="EMBL" id="OHV35407.1"/>
    </source>
</evidence>
<evidence type="ECO:0000256" key="1">
    <source>
        <dbReference type="ARBA" id="ARBA00004651"/>
    </source>
</evidence>
<dbReference type="CDD" id="cd17504">
    <property type="entry name" value="MFS_MMR_MDR_like"/>
    <property type="match status" value="1"/>
</dbReference>
<feature type="transmembrane region" description="Helical" evidence="7">
    <location>
        <begin position="187"/>
        <end position="208"/>
    </location>
</feature>
<reference evidence="10" key="1">
    <citation type="submission" date="2016-07" db="EMBL/GenBank/DDBJ databases">
        <title>Sequence Frankia sp. strain CcI1.17.</title>
        <authorList>
            <person name="Ghodhbane-Gtari F."/>
            <person name="Swanson E."/>
            <person name="Gueddou A."/>
            <person name="Morris K."/>
            <person name="Hezbri K."/>
            <person name="Ktari A."/>
            <person name="Nouioui I."/>
            <person name="Abebe-Akele F."/>
            <person name="Simpson S."/>
            <person name="Thomas K."/>
            <person name="Gtari M."/>
            <person name="Tisa L.S."/>
            <person name="Hurst S."/>
        </authorList>
    </citation>
    <scope>NUCLEOTIDE SEQUENCE [LARGE SCALE GENOMIC DNA]</scope>
    <source>
        <strain evidence="10">Cc1.17</strain>
    </source>
</reference>
<dbReference type="PANTHER" id="PTHR42718">
    <property type="entry name" value="MAJOR FACILITATOR SUPERFAMILY MULTIDRUG TRANSPORTER MFSC"/>
    <property type="match status" value="1"/>
</dbReference>
<feature type="transmembrane region" description="Helical" evidence="7">
    <location>
        <begin position="38"/>
        <end position="60"/>
    </location>
</feature>
<keyword evidence="3 7" id="KW-0812">Transmembrane</keyword>
<dbReference type="SUPFAM" id="SSF103473">
    <property type="entry name" value="MFS general substrate transporter"/>
    <property type="match status" value="1"/>
</dbReference>